<dbReference type="AlphaFoldDB" id="A0A9D7FE50"/>
<evidence type="ECO:0000313" key="1">
    <source>
        <dbReference type="EMBL" id="MBK7422654.1"/>
    </source>
</evidence>
<accession>A0A9D7FE50</accession>
<comment type="caution">
    <text evidence="1">The sequence shown here is derived from an EMBL/GenBank/DDBJ whole genome shotgun (WGS) entry which is preliminary data.</text>
</comment>
<name>A0A9D7FE50_9RHOO</name>
<gene>
    <name evidence="1" type="ORF">IPJ48_05940</name>
</gene>
<dbReference type="Pfam" id="PF07254">
    <property type="entry name" value="Cpta_toxin"/>
    <property type="match status" value="1"/>
</dbReference>
<proteinExistence type="predicted"/>
<organism evidence="1 2">
    <name type="scientific">Candidatus Propionivibrio dominans</name>
    <dbReference type="NCBI Taxonomy" id="2954373"/>
    <lineage>
        <taxon>Bacteria</taxon>
        <taxon>Pseudomonadati</taxon>
        <taxon>Pseudomonadota</taxon>
        <taxon>Betaproteobacteria</taxon>
        <taxon>Rhodocyclales</taxon>
        <taxon>Rhodocyclaceae</taxon>
        <taxon>Propionivibrio</taxon>
    </lineage>
</organism>
<dbReference type="Proteomes" id="UP000886602">
    <property type="component" value="Unassembled WGS sequence"/>
</dbReference>
<evidence type="ECO:0008006" key="3">
    <source>
        <dbReference type="Google" id="ProtNLM"/>
    </source>
</evidence>
<evidence type="ECO:0000313" key="2">
    <source>
        <dbReference type="Proteomes" id="UP000886602"/>
    </source>
</evidence>
<protein>
    <recommendedName>
        <fullName evidence="3">Toxin CptA</fullName>
    </recommendedName>
</protein>
<sequence length="144" mass="16287">MQFPVSIELQGSRLLTLLLVLLHTLAAGSVIALPWDWLLRCVLLLVIGWSLWHSLRPPRILGLRISGQDGLDALLADGNRVALTALPDSTVFTRLIVLRFRIGEEKQVSSLALLPDQMSAEQFRWLRLWLRWHTEPKEDAGTAF</sequence>
<dbReference type="InterPro" id="IPR009883">
    <property type="entry name" value="YgfX"/>
</dbReference>
<reference evidence="1" key="1">
    <citation type="submission" date="2020-10" db="EMBL/GenBank/DDBJ databases">
        <title>Connecting structure to function with the recovery of over 1000 high-quality activated sludge metagenome-assembled genomes encoding full-length rRNA genes using long-read sequencing.</title>
        <authorList>
            <person name="Singleton C.M."/>
            <person name="Petriglieri F."/>
            <person name="Kristensen J.M."/>
            <person name="Kirkegaard R.H."/>
            <person name="Michaelsen T.Y."/>
            <person name="Andersen M.H."/>
            <person name="Karst S.M."/>
            <person name="Dueholm M.S."/>
            <person name="Nielsen P.H."/>
            <person name="Albertsen M."/>
        </authorList>
    </citation>
    <scope>NUCLEOTIDE SEQUENCE</scope>
    <source>
        <strain evidence="1">EsbW_18-Q3-R4-48_MAXAC.044</strain>
    </source>
</reference>
<dbReference type="EMBL" id="JADJNC010000008">
    <property type="protein sequence ID" value="MBK7422654.1"/>
    <property type="molecule type" value="Genomic_DNA"/>
</dbReference>